<evidence type="ECO:0000259" key="12">
    <source>
        <dbReference type="PROSITE" id="PS50071"/>
    </source>
</evidence>
<dbReference type="CDD" id="cd00086">
    <property type="entry name" value="homeodomain"/>
    <property type="match status" value="1"/>
</dbReference>
<dbReference type="EMBL" id="CAWUPB010000994">
    <property type="protein sequence ID" value="CAK7335827.1"/>
    <property type="molecule type" value="Genomic_DNA"/>
</dbReference>
<dbReference type="FunFam" id="1.10.10.60:FF:000832">
    <property type="match status" value="1"/>
</dbReference>
<comment type="function">
    <text evidence="10">Transcription factor.</text>
</comment>
<dbReference type="SMART" id="SM00389">
    <property type="entry name" value="HOX"/>
    <property type="match status" value="1"/>
</dbReference>
<dbReference type="InterPro" id="IPR000047">
    <property type="entry name" value="HTH_motif"/>
</dbReference>
<keyword evidence="14" id="KW-1185">Reference proteome</keyword>
<proteinExistence type="inferred from homology"/>
<feature type="domain" description="Homeobox" evidence="12">
    <location>
        <begin position="11"/>
        <end position="71"/>
    </location>
</feature>
<evidence type="ECO:0000256" key="7">
    <source>
        <dbReference type="ARBA" id="ARBA00025748"/>
    </source>
</evidence>
<dbReference type="GO" id="GO:0000981">
    <property type="term" value="F:DNA-binding transcription factor activity, RNA polymerase II-specific"/>
    <property type="evidence" value="ECO:0007669"/>
    <property type="project" value="UniProtKB-UniRule"/>
</dbReference>
<protein>
    <recommendedName>
        <fullName evidence="10">Homeobox-leucine zipper protein</fullName>
    </recommendedName>
    <alternativeName>
        <fullName evidence="10">HD-ZIP protein</fullName>
    </alternativeName>
    <alternativeName>
        <fullName evidence="10">Homeodomain transcription factor</fullName>
    </alternativeName>
</protein>
<feature type="compositionally biased region" description="Basic and acidic residues" evidence="11">
    <location>
        <begin position="153"/>
        <end position="162"/>
    </location>
</feature>
<keyword evidence="4 8" id="KW-0371">Homeobox</keyword>
<dbReference type="InterPro" id="IPR001356">
    <property type="entry name" value="HD"/>
</dbReference>
<evidence type="ECO:0000256" key="11">
    <source>
        <dbReference type="SAM" id="MobiDB-lite"/>
    </source>
</evidence>
<dbReference type="PANTHER" id="PTHR24326">
    <property type="entry name" value="HOMEOBOX-LEUCINE ZIPPER PROTEIN"/>
    <property type="match status" value="1"/>
</dbReference>
<comment type="subcellular location">
    <subcellularLocation>
        <location evidence="1 8 9">Nucleus</location>
    </subcellularLocation>
</comment>
<feature type="DNA-binding region" description="Homeobox" evidence="8">
    <location>
        <begin position="13"/>
        <end position="72"/>
    </location>
</feature>
<dbReference type="AlphaFoldDB" id="A0AAV1RHX7"/>
<evidence type="ECO:0000256" key="1">
    <source>
        <dbReference type="ARBA" id="ARBA00004123"/>
    </source>
</evidence>
<dbReference type="PROSITE" id="PS00027">
    <property type="entry name" value="HOMEOBOX_1"/>
    <property type="match status" value="1"/>
</dbReference>
<evidence type="ECO:0000256" key="4">
    <source>
        <dbReference type="ARBA" id="ARBA00023155"/>
    </source>
</evidence>
<dbReference type="PRINTS" id="PR00031">
    <property type="entry name" value="HTHREPRESSR"/>
</dbReference>
<evidence type="ECO:0000256" key="8">
    <source>
        <dbReference type="PROSITE-ProRule" id="PRU00108"/>
    </source>
</evidence>
<name>A0AAV1RHX7_9ROSI</name>
<evidence type="ECO:0000256" key="5">
    <source>
        <dbReference type="ARBA" id="ARBA00023163"/>
    </source>
</evidence>
<dbReference type="Proteomes" id="UP001314170">
    <property type="component" value="Unassembled WGS sequence"/>
</dbReference>
<evidence type="ECO:0000313" key="13">
    <source>
        <dbReference type="EMBL" id="CAK7335827.1"/>
    </source>
</evidence>
<dbReference type="InterPro" id="IPR009057">
    <property type="entry name" value="Homeodomain-like_sf"/>
</dbReference>
<comment type="similarity">
    <text evidence="7 10">Belongs to the HD-ZIP homeobox family. Class I subfamily.</text>
</comment>
<keyword evidence="2 10" id="KW-0805">Transcription regulation</keyword>
<accession>A0AAV1RHX7</accession>
<feature type="compositionally biased region" description="Basic and acidic residues" evidence="11">
    <location>
        <begin position="127"/>
        <end position="146"/>
    </location>
</feature>
<keyword evidence="5 10" id="KW-0804">Transcription</keyword>
<dbReference type="Gene3D" id="1.10.10.60">
    <property type="entry name" value="Homeodomain-like"/>
    <property type="match status" value="1"/>
</dbReference>
<dbReference type="GO" id="GO:0045893">
    <property type="term" value="P:positive regulation of DNA-templated transcription"/>
    <property type="evidence" value="ECO:0007669"/>
    <property type="project" value="TreeGrafter"/>
</dbReference>
<evidence type="ECO:0000256" key="10">
    <source>
        <dbReference type="RuleBase" id="RU369038"/>
    </source>
</evidence>
<dbReference type="GO" id="GO:0005634">
    <property type="term" value="C:nucleus"/>
    <property type="evidence" value="ECO:0007669"/>
    <property type="project" value="UniProtKB-SubCell"/>
</dbReference>
<dbReference type="Pfam" id="PF00046">
    <property type="entry name" value="Homeodomain"/>
    <property type="match status" value="1"/>
</dbReference>
<keyword evidence="6 8" id="KW-0539">Nucleus</keyword>
<evidence type="ECO:0000256" key="6">
    <source>
        <dbReference type="ARBA" id="ARBA00023242"/>
    </source>
</evidence>
<evidence type="ECO:0000313" key="14">
    <source>
        <dbReference type="Proteomes" id="UP001314170"/>
    </source>
</evidence>
<evidence type="ECO:0000256" key="9">
    <source>
        <dbReference type="RuleBase" id="RU000682"/>
    </source>
</evidence>
<sequence length="217" mass="25072">MDGGMHTLSSLQKNANKRRFSDEQIKFLEFMFESESRPESRIKQQLANELGLEPRQVAIWFQNRRARLKTKQIEKEYSTLKASYDALASSFESLKRENQSLLIQLQKLKKGHVKQHGSRNCGSQPESCHDGRFENKDTDSESKEKPSFQSKGNDNKENKPSSDHNSSNIASKREEIDILNQTEHADDSTSSSDWHCFQSNCFVDKSSCSSEWWELWS</sequence>
<keyword evidence="3 8" id="KW-0238">DNA-binding</keyword>
<dbReference type="InterPro" id="IPR017970">
    <property type="entry name" value="Homeobox_CS"/>
</dbReference>
<organism evidence="13 14">
    <name type="scientific">Dovyalis caffra</name>
    <dbReference type="NCBI Taxonomy" id="77055"/>
    <lineage>
        <taxon>Eukaryota</taxon>
        <taxon>Viridiplantae</taxon>
        <taxon>Streptophyta</taxon>
        <taxon>Embryophyta</taxon>
        <taxon>Tracheophyta</taxon>
        <taxon>Spermatophyta</taxon>
        <taxon>Magnoliopsida</taxon>
        <taxon>eudicotyledons</taxon>
        <taxon>Gunneridae</taxon>
        <taxon>Pentapetalae</taxon>
        <taxon>rosids</taxon>
        <taxon>fabids</taxon>
        <taxon>Malpighiales</taxon>
        <taxon>Salicaceae</taxon>
        <taxon>Flacourtieae</taxon>
        <taxon>Dovyalis</taxon>
    </lineage>
</organism>
<dbReference type="PANTHER" id="PTHR24326:SF552">
    <property type="entry name" value="HOMEOBOX-LEUCINE ZIPPER PROTEIN"/>
    <property type="match status" value="1"/>
</dbReference>
<dbReference type="Pfam" id="PF02183">
    <property type="entry name" value="HALZ"/>
    <property type="match status" value="1"/>
</dbReference>
<dbReference type="SUPFAM" id="SSF46689">
    <property type="entry name" value="Homeodomain-like"/>
    <property type="match status" value="1"/>
</dbReference>
<dbReference type="InterPro" id="IPR003106">
    <property type="entry name" value="Leu_zip_homeo"/>
</dbReference>
<dbReference type="GO" id="GO:0043565">
    <property type="term" value="F:sequence-specific DNA binding"/>
    <property type="evidence" value="ECO:0007669"/>
    <property type="project" value="InterPro"/>
</dbReference>
<evidence type="ECO:0000256" key="2">
    <source>
        <dbReference type="ARBA" id="ARBA00023015"/>
    </source>
</evidence>
<reference evidence="13 14" key="1">
    <citation type="submission" date="2024-01" db="EMBL/GenBank/DDBJ databases">
        <authorList>
            <person name="Waweru B."/>
        </authorList>
    </citation>
    <scope>NUCLEOTIDE SEQUENCE [LARGE SCALE GENOMIC DNA]</scope>
</reference>
<dbReference type="InterPro" id="IPR045224">
    <property type="entry name" value="HDZip_class_I_plant"/>
</dbReference>
<gene>
    <name evidence="13" type="ORF">DCAF_LOCUS10830</name>
</gene>
<comment type="caution">
    <text evidence="13">The sequence shown here is derived from an EMBL/GenBank/DDBJ whole genome shotgun (WGS) entry which is preliminary data.</text>
</comment>
<feature type="region of interest" description="Disordered" evidence="11">
    <location>
        <begin position="113"/>
        <end position="193"/>
    </location>
</feature>
<evidence type="ECO:0000256" key="3">
    <source>
        <dbReference type="ARBA" id="ARBA00023125"/>
    </source>
</evidence>
<dbReference type="PROSITE" id="PS50071">
    <property type="entry name" value="HOMEOBOX_2"/>
    <property type="match status" value="1"/>
</dbReference>